<evidence type="ECO:0000256" key="1">
    <source>
        <dbReference type="SAM" id="Phobius"/>
    </source>
</evidence>
<evidence type="ECO:0000313" key="3">
    <source>
        <dbReference type="Proteomes" id="UP000305546"/>
    </source>
</evidence>
<dbReference type="EMBL" id="VDFW01000021">
    <property type="protein sequence ID" value="TNC23218.1"/>
    <property type="molecule type" value="Genomic_DNA"/>
</dbReference>
<dbReference type="OrthoDB" id="5187629at2"/>
<feature type="transmembrane region" description="Helical" evidence="1">
    <location>
        <begin position="248"/>
        <end position="272"/>
    </location>
</feature>
<accession>A0A5C4LV76</accession>
<feature type="transmembrane region" description="Helical" evidence="1">
    <location>
        <begin position="65"/>
        <end position="88"/>
    </location>
</feature>
<proteinExistence type="predicted"/>
<protein>
    <recommendedName>
        <fullName evidence="4">DMT family transporter</fullName>
    </recommendedName>
</protein>
<name>A0A5C4LV76_9PSEU</name>
<keyword evidence="1" id="KW-0812">Transmembrane</keyword>
<dbReference type="AlphaFoldDB" id="A0A5C4LV76"/>
<dbReference type="PANTHER" id="PTHR40761:SF1">
    <property type="entry name" value="CONSERVED INTEGRAL MEMBRANE ALANINE VALINE AND LEUCINE RICH PROTEIN-RELATED"/>
    <property type="match status" value="1"/>
</dbReference>
<feature type="transmembrane region" description="Helical" evidence="1">
    <location>
        <begin position="158"/>
        <end position="176"/>
    </location>
</feature>
<evidence type="ECO:0008006" key="4">
    <source>
        <dbReference type="Google" id="ProtNLM"/>
    </source>
</evidence>
<keyword evidence="1" id="KW-0472">Membrane</keyword>
<feature type="transmembrane region" description="Helical" evidence="1">
    <location>
        <begin position="221"/>
        <end position="242"/>
    </location>
</feature>
<comment type="caution">
    <text evidence="2">The sequence shown here is derived from an EMBL/GenBank/DDBJ whole genome shotgun (WGS) entry which is preliminary data.</text>
</comment>
<dbReference type="PANTHER" id="PTHR40761">
    <property type="entry name" value="CONSERVED INTEGRAL MEMBRANE ALANINE VALINE AND LEUCINE RICH PROTEIN-RELATED"/>
    <property type="match status" value="1"/>
</dbReference>
<keyword evidence="1" id="KW-1133">Transmembrane helix</keyword>
<evidence type="ECO:0000313" key="2">
    <source>
        <dbReference type="EMBL" id="TNC23218.1"/>
    </source>
</evidence>
<dbReference type="Proteomes" id="UP000305546">
    <property type="component" value="Unassembled WGS sequence"/>
</dbReference>
<keyword evidence="3" id="KW-1185">Reference proteome</keyword>
<feature type="transmembrane region" description="Helical" evidence="1">
    <location>
        <begin position="100"/>
        <end position="122"/>
    </location>
</feature>
<reference evidence="2 3" key="1">
    <citation type="submission" date="2019-06" db="EMBL/GenBank/DDBJ databases">
        <title>Amycolatopsis alkalitolerans sp. nov., isolated from Gastrodia elata Blume.</title>
        <authorList>
            <person name="Narsing Rao M.P."/>
            <person name="Li W.J."/>
        </authorList>
    </citation>
    <scope>NUCLEOTIDE SEQUENCE [LARGE SCALE GENOMIC DNA]</scope>
    <source>
        <strain evidence="2 3">SYSUP0005</strain>
    </source>
</reference>
<feature type="transmembrane region" description="Helical" evidence="1">
    <location>
        <begin position="134"/>
        <end position="151"/>
    </location>
</feature>
<organism evidence="2 3">
    <name type="scientific">Amycolatopsis alkalitolerans</name>
    <dbReference type="NCBI Taxonomy" id="2547244"/>
    <lineage>
        <taxon>Bacteria</taxon>
        <taxon>Bacillati</taxon>
        <taxon>Actinomycetota</taxon>
        <taxon>Actinomycetes</taxon>
        <taxon>Pseudonocardiales</taxon>
        <taxon>Pseudonocardiaceae</taxon>
        <taxon>Amycolatopsis</taxon>
    </lineage>
</organism>
<feature type="transmembrane region" description="Helical" evidence="1">
    <location>
        <begin position="191"/>
        <end position="214"/>
    </location>
</feature>
<sequence>MIALAVACALCAAIASGVGARLQHGGVRAETGQDELRLRTLARLGRNRGWLAGLAVLSAGTALQIIALTFAPVIVVAPLVVLALPVVVLLGPSTLDRRSLLAVGAVSAAVGVFVALSSGAVANPRLPPSDVLQATQIVAVTVAVLGTAAAFSRGLVRCVALSAGAGAAYALSSVLIRDVAFTVRTLGFAELPWLALAGALVAFPLAAWFVQLAYASGPPDVVVGCGTTVNPLVATVLGMTVLDEASATSLVTAVALVACGAAAVSGIAVLTVHRRQLVSSPSRRARYSRST</sequence>
<dbReference type="RefSeq" id="WP_139098798.1">
    <property type="nucleotide sequence ID" value="NZ_VDFW01000021.1"/>
</dbReference>
<gene>
    <name evidence="2" type="ORF">FG385_22800</name>
</gene>